<evidence type="ECO:0000256" key="7">
    <source>
        <dbReference type="ARBA" id="ARBA00022927"/>
    </source>
</evidence>
<keyword evidence="4" id="KW-1003">Cell membrane</keyword>
<keyword evidence="9 10" id="KW-0472">Membrane</keyword>
<evidence type="ECO:0000256" key="10">
    <source>
        <dbReference type="SAM" id="Phobius"/>
    </source>
</evidence>
<dbReference type="PANTHER" id="PTHR38831:SF2">
    <property type="entry name" value="TYPE II SECRETION SYSTEM PROTEIN K"/>
    <property type="match status" value="1"/>
</dbReference>
<protein>
    <submittedName>
        <fullName evidence="12">General secretion pathway protein GspK</fullName>
    </submittedName>
</protein>
<proteinExistence type="inferred from homology"/>
<dbReference type="Pfam" id="PF21687">
    <property type="entry name" value="T2SSK_1st"/>
    <property type="match status" value="1"/>
</dbReference>
<gene>
    <name evidence="12" type="ORF">EZH22_24070</name>
</gene>
<evidence type="ECO:0000256" key="1">
    <source>
        <dbReference type="ARBA" id="ARBA00004533"/>
    </source>
</evidence>
<evidence type="ECO:0000256" key="2">
    <source>
        <dbReference type="ARBA" id="ARBA00007246"/>
    </source>
</evidence>
<evidence type="ECO:0000256" key="6">
    <source>
        <dbReference type="ARBA" id="ARBA00022692"/>
    </source>
</evidence>
<dbReference type="EMBL" id="CP063362">
    <property type="protein sequence ID" value="QRG06040.1"/>
    <property type="molecule type" value="Genomic_DNA"/>
</dbReference>
<dbReference type="Gene3D" id="1.10.40.60">
    <property type="entry name" value="EpsJ-like"/>
    <property type="match status" value="1"/>
</dbReference>
<keyword evidence="8 10" id="KW-1133">Transmembrane helix</keyword>
<keyword evidence="5" id="KW-0997">Cell inner membrane</keyword>
<dbReference type="InterPro" id="IPR049031">
    <property type="entry name" value="T2SSK_SAM-like_1st"/>
</dbReference>
<keyword evidence="6 10" id="KW-0812">Transmembrane</keyword>
<evidence type="ECO:0000256" key="3">
    <source>
        <dbReference type="ARBA" id="ARBA00022448"/>
    </source>
</evidence>
<keyword evidence="7" id="KW-0653">Protein transport</keyword>
<evidence type="ECO:0000313" key="13">
    <source>
        <dbReference type="Proteomes" id="UP000596427"/>
    </source>
</evidence>
<evidence type="ECO:0000313" key="12">
    <source>
        <dbReference type="EMBL" id="QRG06040.1"/>
    </source>
</evidence>
<evidence type="ECO:0000256" key="8">
    <source>
        <dbReference type="ARBA" id="ARBA00022989"/>
    </source>
</evidence>
<keyword evidence="13" id="KW-1185">Reference proteome</keyword>
<organism evidence="12 13">
    <name type="scientific">Xanthobacter dioxanivorans</name>
    <dbReference type="NCBI Taxonomy" id="2528964"/>
    <lineage>
        <taxon>Bacteria</taxon>
        <taxon>Pseudomonadati</taxon>
        <taxon>Pseudomonadota</taxon>
        <taxon>Alphaproteobacteria</taxon>
        <taxon>Hyphomicrobiales</taxon>
        <taxon>Xanthobacteraceae</taxon>
        <taxon>Xanthobacter</taxon>
    </lineage>
</organism>
<dbReference type="GO" id="GO:0005886">
    <property type="term" value="C:plasma membrane"/>
    <property type="evidence" value="ECO:0007669"/>
    <property type="project" value="UniProtKB-SubCell"/>
</dbReference>
<accession>A0A974SHU5</accession>
<comment type="similarity">
    <text evidence="2">Belongs to the GSP K family.</text>
</comment>
<dbReference type="InterPro" id="IPR005628">
    <property type="entry name" value="GspK"/>
</dbReference>
<reference evidence="12 13" key="1">
    <citation type="submission" date="2020-10" db="EMBL/GenBank/DDBJ databases">
        <title>Degradation of 1,4-Dioxane by Xanthobacter sp. YN2, via a Novel Group-2 Soluble Di-Iron Monooxygenase.</title>
        <authorList>
            <person name="Ma F."/>
            <person name="Wang Y."/>
            <person name="Yang J."/>
            <person name="Guo H."/>
            <person name="Su D."/>
            <person name="Yu L."/>
        </authorList>
    </citation>
    <scope>NUCLEOTIDE SEQUENCE [LARGE SCALE GENOMIC DNA]</scope>
    <source>
        <strain evidence="12 13">YN2</strain>
    </source>
</reference>
<feature type="transmembrane region" description="Helical" evidence="10">
    <location>
        <begin position="18"/>
        <end position="41"/>
    </location>
</feature>
<dbReference type="KEGG" id="xdi:EZH22_24070"/>
<evidence type="ECO:0000259" key="11">
    <source>
        <dbReference type="Pfam" id="PF21687"/>
    </source>
</evidence>
<evidence type="ECO:0000256" key="5">
    <source>
        <dbReference type="ARBA" id="ARBA00022519"/>
    </source>
</evidence>
<dbReference type="SUPFAM" id="SSF158544">
    <property type="entry name" value="GspK insert domain-like"/>
    <property type="match status" value="1"/>
</dbReference>
<dbReference type="RefSeq" id="WP_203192913.1">
    <property type="nucleotide sequence ID" value="NZ_CP063362.1"/>
</dbReference>
<dbReference type="AlphaFoldDB" id="A0A974SHU5"/>
<dbReference type="Proteomes" id="UP000596427">
    <property type="component" value="Chromosome"/>
</dbReference>
<keyword evidence="3" id="KW-0813">Transport</keyword>
<dbReference type="GO" id="GO:0009306">
    <property type="term" value="P:protein secretion"/>
    <property type="evidence" value="ECO:0007669"/>
    <property type="project" value="InterPro"/>
</dbReference>
<evidence type="ECO:0000256" key="9">
    <source>
        <dbReference type="ARBA" id="ARBA00023136"/>
    </source>
</evidence>
<name>A0A974SHU5_9HYPH</name>
<comment type="subcellular location">
    <subcellularLocation>
        <location evidence="1">Cell inner membrane</location>
    </subcellularLocation>
</comment>
<evidence type="ECO:0000256" key="4">
    <source>
        <dbReference type="ARBA" id="ARBA00022475"/>
    </source>
</evidence>
<dbReference type="PANTHER" id="PTHR38831">
    <property type="entry name" value="TYPE II SECRETION SYSTEM PROTEIN K"/>
    <property type="match status" value="1"/>
</dbReference>
<sequence>MTAPRHAPAAASVASQGFILVAVLWILGALAAFVSIYALYIGNTAAAAAARDEAVTTRSLATAAVELAAFRLVSVPKAERASRGEIRFRMGKARIFAVFQDETARIDLNTAPPELLAGLFTVLGAQPSEATRYAQRIVGWRGPPADLSDQGQEAALYRDAGMGYMPRAGPFVHAEELWRVADLPPALVEAALPYVTVFSGRPMVNLHDADPLVRAAAAAAPEPAVAPGEEAPAPADAVKPSDAVRVSVRIDFDGRRSRFLEAVILVRAFADAPYRLLSWREDAAPSAALARTGGRP</sequence>
<dbReference type="InterPro" id="IPR038072">
    <property type="entry name" value="GspK_central_sf"/>
</dbReference>
<feature type="domain" description="T2SS protein K first SAM-like" evidence="11">
    <location>
        <begin position="111"/>
        <end position="198"/>
    </location>
</feature>